<gene>
    <name evidence="2" type="ORF">GLP18_04630</name>
</gene>
<dbReference type="EMBL" id="WNXH01000006">
    <property type="protein sequence ID" value="MYN69526.1"/>
    <property type="molecule type" value="Genomic_DNA"/>
</dbReference>
<evidence type="ECO:0000313" key="3">
    <source>
        <dbReference type="Proteomes" id="UP000483765"/>
    </source>
</evidence>
<proteinExistence type="predicted"/>
<comment type="caution">
    <text evidence="2">The sequence shown here is derived from an EMBL/GenBank/DDBJ whole genome shotgun (WGS) entry which is preliminary data.</text>
</comment>
<evidence type="ECO:0000259" key="1">
    <source>
        <dbReference type="Pfam" id="PF13349"/>
    </source>
</evidence>
<protein>
    <submittedName>
        <fullName evidence="2">DUF4097 family beta strand repeat protein</fullName>
    </submittedName>
</protein>
<reference evidence="2 3" key="1">
    <citation type="submission" date="2019-11" db="EMBL/GenBank/DDBJ databases">
        <title>Divergent Streptococcus suis from cattle.</title>
        <authorList>
            <person name="Williamson C."/>
        </authorList>
    </citation>
    <scope>NUCLEOTIDE SEQUENCE [LARGE SCALE GENOMIC DNA]</scope>
    <source>
        <strain evidence="2 3">10-36905</strain>
    </source>
</reference>
<dbReference type="Pfam" id="PF13349">
    <property type="entry name" value="DUF4097"/>
    <property type="match status" value="1"/>
</dbReference>
<accession>A0A6L8MWR6</accession>
<organism evidence="2 3">
    <name type="scientific">Streptococcus suis</name>
    <dbReference type="NCBI Taxonomy" id="1307"/>
    <lineage>
        <taxon>Bacteria</taxon>
        <taxon>Bacillati</taxon>
        <taxon>Bacillota</taxon>
        <taxon>Bacilli</taxon>
        <taxon>Lactobacillales</taxon>
        <taxon>Streptococcaceae</taxon>
        <taxon>Streptococcus</taxon>
    </lineage>
</organism>
<name>A0A6L8MWR6_STRSU</name>
<evidence type="ECO:0000313" key="2">
    <source>
        <dbReference type="EMBL" id="MYN69526.1"/>
    </source>
</evidence>
<feature type="domain" description="DUF4097" evidence="1">
    <location>
        <begin position="62"/>
        <end position="214"/>
    </location>
</feature>
<dbReference type="InterPro" id="IPR025164">
    <property type="entry name" value="Toastrack_DUF4097"/>
</dbReference>
<dbReference type="Proteomes" id="UP000483765">
    <property type="component" value="Unassembled WGS sequence"/>
</dbReference>
<dbReference type="AlphaFoldDB" id="A0A6L8MWR6"/>
<dbReference type="RefSeq" id="WP_160863994.1">
    <property type="nucleotide sequence ID" value="NZ_WNXH01000006.1"/>
</dbReference>
<sequence>MKKKLLIASITGFVCLILGLIMTGIGFFSGGVDQLSDVVKPTYKEQSYKQLDSVLINGGWERSIRIIESEDSDYHVRYHDFEKSFLLPFQVTENDGELILDSIVPDFKINGIMQFLAENVAIRNYANLEVTIEIPKGKILKKLESGTNGELSIEGIHIEQVSLYGSPSIIRSTIENGSINTDYGNVYIEDSTLKNLTATGYASSFHISDSQLENTTWEHYDSIDTSNITVIGENCFTGFGEYHHTNSRINLSEKSQKEALLTAELSIDKRKLFYYGESNLTDEEIESIIQEDANLQELLKEIGIFPEGVYKDQTVTVEDNKQTFTSGKKDSKNKLTITSTNGVIQLGKEWLP</sequence>